<comment type="caution">
    <text evidence="2">The sequence shown here is derived from an EMBL/GenBank/DDBJ whole genome shotgun (WGS) entry which is preliminary data.</text>
</comment>
<dbReference type="InterPro" id="IPR015422">
    <property type="entry name" value="PyrdxlP-dep_Trfase_small"/>
</dbReference>
<dbReference type="GO" id="GO:0005737">
    <property type="term" value="C:cytoplasm"/>
    <property type="evidence" value="ECO:0007669"/>
    <property type="project" value="InterPro"/>
</dbReference>
<protein>
    <submittedName>
        <fullName evidence="2">Uncharacterized protein</fullName>
    </submittedName>
</protein>
<dbReference type="Proteomes" id="UP000681967">
    <property type="component" value="Unassembled WGS sequence"/>
</dbReference>
<proteinExistence type="predicted"/>
<dbReference type="Gene3D" id="3.90.1150.10">
    <property type="entry name" value="Aspartate Aminotransferase, domain 1"/>
    <property type="match status" value="1"/>
</dbReference>
<name>A0A8S2KAF5_9BILA</name>
<dbReference type="AlphaFoldDB" id="A0A8S2KAF5"/>
<evidence type="ECO:0000256" key="1">
    <source>
        <dbReference type="ARBA" id="ARBA00022898"/>
    </source>
</evidence>
<sequence>MVLLKSINKSDFFKLDDGQSPQLFLNRKALQFQSELNTKQFAVSMDDQDPLGYVRQKFYYPKLQTLPNVDKKRVHLSHECIYLCGQSLGLMPVQTFKNMDAFMHDWATL</sequence>
<dbReference type="GO" id="GO:0030429">
    <property type="term" value="F:kynureninase activity"/>
    <property type="evidence" value="ECO:0007669"/>
    <property type="project" value="InterPro"/>
</dbReference>
<dbReference type="GO" id="GO:0009435">
    <property type="term" value="P:NAD+ biosynthetic process"/>
    <property type="evidence" value="ECO:0007669"/>
    <property type="project" value="InterPro"/>
</dbReference>
<dbReference type="EMBL" id="CAJOBJ010006461">
    <property type="protein sequence ID" value="CAF4061093.1"/>
    <property type="molecule type" value="Genomic_DNA"/>
</dbReference>
<gene>
    <name evidence="2" type="ORF">BYL167_LOCUS4802</name>
    <name evidence="3" type="ORF">GIL414_LOCUS14970</name>
</gene>
<dbReference type="GO" id="GO:0043420">
    <property type="term" value="P:anthranilate metabolic process"/>
    <property type="evidence" value="ECO:0007669"/>
    <property type="project" value="TreeGrafter"/>
</dbReference>
<dbReference type="Proteomes" id="UP000681720">
    <property type="component" value="Unassembled WGS sequence"/>
</dbReference>
<reference evidence="2" key="1">
    <citation type="submission" date="2021-02" db="EMBL/GenBank/DDBJ databases">
        <authorList>
            <person name="Nowell W R."/>
        </authorList>
    </citation>
    <scope>NUCLEOTIDE SEQUENCE</scope>
</reference>
<dbReference type="GO" id="GO:0030170">
    <property type="term" value="F:pyridoxal phosphate binding"/>
    <property type="evidence" value="ECO:0007669"/>
    <property type="project" value="InterPro"/>
</dbReference>
<dbReference type="PANTHER" id="PTHR14084:SF0">
    <property type="entry name" value="KYNURENINASE"/>
    <property type="match status" value="1"/>
</dbReference>
<evidence type="ECO:0000313" key="4">
    <source>
        <dbReference type="Proteomes" id="UP000681967"/>
    </source>
</evidence>
<accession>A0A8S2KAF5</accession>
<dbReference type="PANTHER" id="PTHR14084">
    <property type="entry name" value="KYNURENINASE"/>
    <property type="match status" value="1"/>
</dbReference>
<keyword evidence="1" id="KW-0663">Pyridoxal phosphate</keyword>
<organism evidence="2 4">
    <name type="scientific">Rotaria magnacalcarata</name>
    <dbReference type="NCBI Taxonomy" id="392030"/>
    <lineage>
        <taxon>Eukaryota</taxon>
        <taxon>Metazoa</taxon>
        <taxon>Spiralia</taxon>
        <taxon>Gnathifera</taxon>
        <taxon>Rotifera</taxon>
        <taxon>Eurotatoria</taxon>
        <taxon>Bdelloidea</taxon>
        <taxon>Philodinida</taxon>
        <taxon>Philodinidae</taxon>
        <taxon>Rotaria</taxon>
    </lineage>
</organism>
<evidence type="ECO:0000313" key="2">
    <source>
        <dbReference type="EMBL" id="CAF3832735.1"/>
    </source>
</evidence>
<dbReference type="InterPro" id="IPR010111">
    <property type="entry name" value="Kynureninase"/>
</dbReference>
<evidence type="ECO:0000313" key="3">
    <source>
        <dbReference type="EMBL" id="CAF4061093.1"/>
    </source>
</evidence>
<dbReference type="EMBL" id="CAJOBH010001050">
    <property type="protein sequence ID" value="CAF3832735.1"/>
    <property type="molecule type" value="Genomic_DNA"/>
</dbReference>
<dbReference type="GO" id="GO:0019441">
    <property type="term" value="P:L-tryptophan catabolic process to kynurenine"/>
    <property type="evidence" value="ECO:0007669"/>
    <property type="project" value="TreeGrafter"/>
</dbReference>